<name>A0A1I0MJF0_9EURY</name>
<protein>
    <recommendedName>
        <fullName evidence="4">DUF1918 domain-containing protein</fullName>
    </recommendedName>
</protein>
<accession>A0A1I0MJF0</accession>
<evidence type="ECO:0000313" key="2">
    <source>
        <dbReference type="EMBL" id="SEV88413.1"/>
    </source>
</evidence>
<dbReference type="STRING" id="355548.SAMN04487945_0117"/>
<reference evidence="2 3" key="1">
    <citation type="submission" date="2016-10" db="EMBL/GenBank/DDBJ databases">
        <authorList>
            <person name="de Groot N.N."/>
        </authorList>
    </citation>
    <scope>NUCLEOTIDE SEQUENCE [LARGE SCALE GENOMIC DNA]</scope>
    <source>
        <strain evidence="2 3">CGMCC 1.5337</strain>
    </source>
</reference>
<dbReference type="OrthoDB" id="241713at2157"/>
<gene>
    <name evidence="2" type="ORF">SAMN04487945_0117</name>
</gene>
<evidence type="ECO:0008006" key="4">
    <source>
        <dbReference type="Google" id="ProtNLM"/>
    </source>
</evidence>
<dbReference type="AlphaFoldDB" id="A0A1I0MJF0"/>
<feature type="compositionally biased region" description="Acidic residues" evidence="1">
    <location>
        <begin position="63"/>
        <end position="79"/>
    </location>
</feature>
<evidence type="ECO:0000256" key="1">
    <source>
        <dbReference type="SAM" id="MobiDB-lite"/>
    </source>
</evidence>
<dbReference type="Proteomes" id="UP000198518">
    <property type="component" value="Unassembled WGS sequence"/>
</dbReference>
<dbReference type="RefSeq" id="WP_089667207.1">
    <property type="nucleotide sequence ID" value="NZ_FOJA01000001.1"/>
</dbReference>
<proteinExistence type="predicted"/>
<keyword evidence="3" id="KW-1185">Reference proteome</keyword>
<evidence type="ECO:0000313" key="3">
    <source>
        <dbReference type="Proteomes" id="UP000198518"/>
    </source>
</evidence>
<dbReference type="EMBL" id="FOJA01000001">
    <property type="protein sequence ID" value="SEV88413.1"/>
    <property type="molecule type" value="Genomic_DNA"/>
</dbReference>
<sequence length="79" mass="8519">MSFEKGDTVVLHEKHSEYDGQTGKITQTAETMFGDVNYTISFEDGQEAGVPEDSLEAAPDAEVGGDDEDDESDADEADE</sequence>
<organism evidence="2 3">
    <name type="scientific">Halobacterium jilantaiense</name>
    <dbReference type="NCBI Taxonomy" id="355548"/>
    <lineage>
        <taxon>Archaea</taxon>
        <taxon>Methanobacteriati</taxon>
        <taxon>Methanobacteriota</taxon>
        <taxon>Stenosarchaea group</taxon>
        <taxon>Halobacteria</taxon>
        <taxon>Halobacteriales</taxon>
        <taxon>Halobacteriaceae</taxon>
        <taxon>Halobacterium</taxon>
    </lineage>
</organism>
<feature type="region of interest" description="Disordered" evidence="1">
    <location>
        <begin position="42"/>
        <end position="79"/>
    </location>
</feature>